<evidence type="ECO:0000256" key="2">
    <source>
        <dbReference type="ARBA" id="ARBA00022679"/>
    </source>
</evidence>
<accession>A0A7C1P5Z0</accession>
<reference evidence="6" key="1">
    <citation type="journal article" date="2020" name="mSystems">
        <title>Genome- and Community-Level Interaction Insights into Carbon Utilization and Element Cycling Functions of Hydrothermarchaeota in Hydrothermal Sediment.</title>
        <authorList>
            <person name="Zhou Z."/>
            <person name="Liu Y."/>
            <person name="Xu W."/>
            <person name="Pan J."/>
            <person name="Luo Z.H."/>
            <person name="Li M."/>
        </authorList>
    </citation>
    <scope>NUCLEOTIDE SEQUENCE [LARGE SCALE GENOMIC DNA]</scope>
    <source>
        <strain evidence="7">SpSt-1125</strain>
        <strain evidence="6">SpSt-25</strain>
    </source>
</reference>
<dbReference type="SUPFAM" id="SSF52374">
    <property type="entry name" value="Nucleotidylyl transferase"/>
    <property type="match status" value="1"/>
</dbReference>
<evidence type="ECO:0000259" key="5">
    <source>
        <dbReference type="Pfam" id="PF01467"/>
    </source>
</evidence>
<evidence type="ECO:0000256" key="3">
    <source>
        <dbReference type="ARBA" id="ARBA00022695"/>
    </source>
</evidence>
<evidence type="ECO:0000256" key="1">
    <source>
        <dbReference type="ARBA" id="ARBA00010124"/>
    </source>
</evidence>
<dbReference type="PANTHER" id="PTHR21342">
    <property type="entry name" value="PHOSPHOPANTETHEINE ADENYLYLTRANSFERASE"/>
    <property type="match status" value="1"/>
</dbReference>
<keyword evidence="3 4" id="KW-0548">Nucleotidyltransferase</keyword>
<comment type="caution">
    <text evidence="6">The sequence shown here is derived from an EMBL/GenBank/DDBJ whole genome shotgun (WGS) entry which is preliminary data.</text>
</comment>
<comment type="catalytic activity">
    <reaction evidence="4">
        <text>beta-nicotinamide D-ribonucleotide + ATP + H(+) = diphosphate + NAD(+)</text>
        <dbReference type="Rhea" id="RHEA:21360"/>
        <dbReference type="ChEBI" id="CHEBI:14649"/>
        <dbReference type="ChEBI" id="CHEBI:15378"/>
        <dbReference type="ChEBI" id="CHEBI:30616"/>
        <dbReference type="ChEBI" id="CHEBI:33019"/>
        <dbReference type="ChEBI" id="CHEBI:57540"/>
        <dbReference type="EC" id="2.7.7.1"/>
    </reaction>
</comment>
<dbReference type="NCBIfam" id="NF002243">
    <property type="entry name" value="PRK01153.1"/>
    <property type="match status" value="1"/>
</dbReference>
<proteinExistence type="inferred from homology"/>
<dbReference type="Gene3D" id="3.40.50.620">
    <property type="entry name" value="HUPs"/>
    <property type="match status" value="1"/>
</dbReference>
<sequence>MQETLRALLIGRFQPFHLGHLGAVRWILERVEELVIGIGSAQYAYLPRNPFTAGERILMIHRSLKAEGLIHRVMVTLIPDTDSVHALWPAYVEMCSPPFTKVYSNDPLTLMLMRDYGYEVEEVPLIERNLLSGTYVRSLMAKGDGSWRGLVPKPVAEVIDAIDGEKRVQRIYQLHGLV</sequence>
<keyword evidence="4" id="KW-0067">ATP-binding</keyword>
<dbReference type="InterPro" id="IPR014729">
    <property type="entry name" value="Rossmann-like_a/b/a_fold"/>
</dbReference>
<dbReference type="EC" id="2.7.7.1" evidence="4"/>
<dbReference type="EMBL" id="DSKP01000011">
    <property type="protein sequence ID" value="HEB48228.1"/>
    <property type="molecule type" value="Genomic_DNA"/>
</dbReference>
<comment type="similarity">
    <text evidence="1 4">Belongs to the archaeal NMN adenylyltransferase family.</text>
</comment>
<dbReference type="HAMAP" id="MF_00243">
    <property type="entry name" value="NMN_adenylyltr"/>
    <property type="match status" value="1"/>
</dbReference>
<keyword evidence="4" id="KW-0662">Pyridine nucleotide biosynthesis</keyword>
<evidence type="ECO:0000256" key="4">
    <source>
        <dbReference type="HAMAP-Rule" id="MF_00243"/>
    </source>
</evidence>
<dbReference type="GO" id="GO:0005524">
    <property type="term" value="F:ATP binding"/>
    <property type="evidence" value="ECO:0007669"/>
    <property type="project" value="UniProtKB-KW"/>
</dbReference>
<feature type="domain" description="Cytidyltransferase-like" evidence="5">
    <location>
        <begin position="9"/>
        <end position="70"/>
    </location>
</feature>
<dbReference type="GO" id="GO:0009435">
    <property type="term" value="P:NAD+ biosynthetic process"/>
    <property type="evidence" value="ECO:0007669"/>
    <property type="project" value="UniProtKB-UniRule"/>
</dbReference>
<evidence type="ECO:0000313" key="7">
    <source>
        <dbReference type="EMBL" id="HHP05197.1"/>
    </source>
</evidence>
<evidence type="ECO:0000313" key="6">
    <source>
        <dbReference type="EMBL" id="HEB48228.1"/>
    </source>
</evidence>
<dbReference type="PANTHER" id="PTHR21342:SF0">
    <property type="entry name" value="BIFUNCTIONAL NMN ADENYLYLTRANSFERASE_NUDIX HYDROLASE"/>
    <property type="match status" value="1"/>
</dbReference>
<dbReference type="GO" id="GO:0005737">
    <property type="term" value="C:cytoplasm"/>
    <property type="evidence" value="ECO:0007669"/>
    <property type="project" value="UniProtKB-SubCell"/>
</dbReference>
<dbReference type="InterPro" id="IPR006418">
    <property type="entry name" value="NMN_Atrans_arc"/>
</dbReference>
<dbReference type="NCBIfam" id="TIGR00125">
    <property type="entry name" value="cyt_tran_rel"/>
    <property type="match status" value="1"/>
</dbReference>
<organism evidence="6">
    <name type="scientific">Thermofilum pendens</name>
    <dbReference type="NCBI Taxonomy" id="2269"/>
    <lineage>
        <taxon>Archaea</taxon>
        <taxon>Thermoproteota</taxon>
        <taxon>Thermoprotei</taxon>
        <taxon>Thermofilales</taxon>
        <taxon>Thermofilaceae</taxon>
        <taxon>Thermofilum</taxon>
    </lineage>
</organism>
<dbReference type="AlphaFoldDB" id="A0A7C1P5Z0"/>
<dbReference type="Pfam" id="PF01467">
    <property type="entry name" value="CTP_transf_like"/>
    <property type="match status" value="1"/>
</dbReference>
<dbReference type="InterPro" id="IPR004821">
    <property type="entry name" value="Cyt_trans-like"/>
</dbReference>
<comment type="pathway">
    <text evidence="4">Cofactor biosynthesis; NAD(+) biosynthesis; NAD(+) from nicotinamide D-ribonucleotide: step 1/1.</text>
</comment>
<dbReference type="UniPathway" id="UPA00253">
    <property type="reaction ID" value="UER00600"/>
</dbReference>
<keyword evidence="2 4" id="KW-0808">Transferase</keyword>
<gene>
    <name evidence="7" type="ORF">ENM88_05555</name>
    <name evidence="6" type="ORF">ENP77_00290</name>
</gene>
<dbReference type="GO" id="GO:0000309">
    <property type="term" value="F:nicotinamide-nucleotide adenylyltransferase activity"/>
    <property type="evidence" value="ECO:0007669"/>
    <property type="project" value="UniProtKB-UniRule"/>
</dbReference>
<name>A0A7C1P5Z0_THEPE</name>
<keyword evidence="4" id="KW-0547">Nucleotide-binding</keyword>
<protein>
    <recommendedName>
        <fullName evidence="4">Nicotinamide-nucleotide adenylyltransferase</fullName>
        <ecNumber evidence="4">2.7.7.1</ecNumber>
    </recommendedName>
    <alternativeName>
        <fullName evidence="4">NAD(+) diphosphorylase</fullName>
    </alternativeName>
    <alternativeName>
        <fullName evidence="4">NAD(+) pyrophosphorylase</fullName>
    </alternativeName>
    <alternativeName>
        <fullName evidence="4">NMN adenylyltransferase</fullName>
    </alternativeName>
</protein>
<dbReference type="EMBL" id="DRZM01000162">
    <property type="protein sequence ID" value="HHP05197.1"/>
    <property type="molecule type" value="Genomic_DNA"/>
</dbReference>
<keyword evidence="4" id="KW-0963">Cytoplasm</keyword>
<comment type="subcellular location">
    <subcellularLocation>
        <location evidence="4">Cytoplasm</location>
    </subcellularLocation>
</comment>
<keyword evidence="4" id="KW-0520">NAD</keyword>